<reference evidence="4" key="1">
    <citation type="journal article" date="2009" name="Appl. Environ. Microbiol.">
        <title>Complete genome sequence of the chemolithoautotrophic marine magnetotactic coccus strain MC-1.</title>
        <authorList>
            <person name="Schubbe S."/>
            <person name="Williams T.J."/>
            <person name="Xie G."/>
            <person name="Kiss H.E."/>
            <person name="Brettin T.S."/>
            <person name="Martinez D."/>
            <person name="Ross C.A."/>
            <person name="Schuler D."/>
            <person name="Cox B.L."/>
            <person name="Nealson K.H."/>
            <person name="Bazylinski D.A."/>
        </authorList>
    </citation>
    <scope>NUCLEOTIDE SEQUENCE [LARGE SCALE GENOMIC DNA]</scope>
    <source>
        <strain evidence="4">ATCC BAA-1437 / JCM 17883 / MC-1</strain>
    </source>
</reference>
<reference evidence="3 4" key="2">
    <citation type="journal article" date="2012" name="Int. J. Syst. Evol. Microbiol.">
        <title>Magnetococcus marinus gen. nov., sp. nov., a marine, magnetotactic bacterium that represents a novel lineage (Magnetococcaceae fam. nov.; Magnetococcales ord. nov.) at the base of the Alphaproteobacteria.</title>
        <authorList>
            <person name="Bazylinski D.A."/>
            <person name="Williams T.J."/>
            <person name="Lefevre C.T."/>
            <person name="Berg R.J."/>
            <person name="Zhang C.L."/>
            <person name="Bowser S.S."/>
            <person name="Dean A.J."/>
            <person name="Beveridge T.J."/>
        </authorList>
    </citation>
    <scope>NUCLEOTIDE SEQUENCE [LARGE SCALE GENOMIC DNA]</scope>
    <source>
        <strain evidence="4">ATCC BAA-1437 / JCM 17883 / MC-1</strain>
    </source>
</reference>
<accession>A0LDV6</accession>
<organism evidence="3 4">
    <name type="scientific">Magnetococcus marinus (strain ATCC BAA-1437 / JCM 17883 / MC-1)</name>
    <dbReference type="NCBI Taxonomy" id="156889"/>
    <lineage>
        <taxon>Bacteria</taxon>
        <taxon>Pseudomonadati</taxon>
        <taxon>Pseudomonadota</taxon>
        <taxon>Magnetococcia</taxon>
        <taxon>Magnetococcales</taxon>
        <taxon>Magnetococcaceae</taxon>
        <taxon>Magnetococcus</taxon>
    </lineage>
</organism>
<evidence type="ECO:0000313" key="3">
    <source>
        <dbReference type="EMBL" id="ABK46149.1"/>
    </source>
</evidence>
<dbReference type="STRING" id="156889.Mmc1_3664"/>
<dbReference type="Pfam" id="PF03480">
    <property type="entry name" value="DctP"/>
    <property type="match status" value="1"/>
</dbReference>
<dbReference type="GO" id="GO:0055085">
    <property type="term" value="P:transmembrane transport"/>
    <property type="evidence" value="ECO:0007669"/>
    <property type="project" value="InterPro"/>
</dbReference>
<dbReference type="PANTHER" id="PTHR33376">
    <property type="match status" value="1"/>
</dbReference>
<protein>
    <submittedName>
        <fullName evidence="3">TRAP dicarboxylate transporter-DctP subunit</fullName>
    </submittedName>
</protein>
<dbReference type="InterPro" id="IPR038404">
    <property type="entry name" value="TRAP_DctP_sf"/>
</dbReference>
<name>A0LDV6_MAGMM</name>
<evidence type="ECO:0000313" key="4">
    <source>
        <dbReference type="Proteomes" id="UP000002586"/>
    </source>
</evidence>
<feature type="signal peptide" evidence="2">
    <location>
        <begin position="1"/>
        <end position="29"/>
    </location>
</feature>
<feature type="chain" id="PRO_5002626049" evidence="2">
    <location>
        <begin position="30"/>
        <end position="344"/>
    </location>
</feature>
<evidence type="ECO:0000256" key="1">
    <source>
        <dbReference type="ARBA" id="ARBA00022729"/>
    </source>
</evidence>
<dbReference type="OrthoDB" id="9803763at2"/>
<evidence type="ECO:0000256" key="2">
    <source>
        <dbReference type="SAM" id="SignalP"/>
    </source>
</evidence>
<keyword evidence="4" id="KW-1185">Reference proteome</keyword>
<dbReference type="PANTHER" id="PTHR33376:SF5">
    <property type="entry name" value="EXTRACYTOPLASMIC SOLUTE RECEPTOR PROTEIN"/>
    <property type="match status" value="1"/>
</dbReference>
<dbReference type="Proteomes" id="UP000002586">
    <property type="component" value="Chromosome"/>
</dbReference>
<dbReference type="eggNOG" id="COG1638">
    <property type="taxonomic scope" value="Bacteria"/>
</dbReference>
<dbReference type="EMBL" id="CP000471">
    <property type="protein sequence ID" value="ABK46149.1"/>
    <property type="molecule type" value="Genomic_DNA"/>
</dbReference>
<gene>
    <name evidence="3" type="ordered locus">Mmc1_3664</name>
</gene>
<dbReference type="AlphaFoldDB" id="A0LDV6"/>
<dbReference type="RefSeq" id="WP_011715202.1">
    <property type="nucleotide sequence ID" value="NC_008576.1"/>
</dbReference>
<dbReference type="NCBIfam" id="NF037995">
    <property type="entry name" value="TRAP_S1"/>
    <property type="match status" value="1"/>
</dbReference>
<dbReference type="Gene3D" id="3.40.190.170">
    <property type="entry name" value="Bacterial extracellular solute-binding protein, family 7"/>
    <property type="match status" value="1"/>
</dbReference>
<sequence length="344" mass="38505" precursor="true">MHHTMFQIFCTLLTPFALLVALWTTPAYAQNPVQVMRIGATQGMDMTYIRNLRRMAADIEQATAGQVKVEILHNGQQGNEISMVKALIEGKLEGGFVSASTLSQTLPAYQLLLIPRLFVTPNQLVQFIGSRYDQKLRLRAMRKRIQVLGYGGTGFYGVTTFEGRAWPELRGATIRAPGVIAHQKNLELMGLKPSYVPAEAVPEAIQAGWLQGISSTPELLARTRVASQGKQFYSTHHLYGWMTFIVSNRWYANLSKELRQQLRETVANGLRQGFSESLRLEQKLLGDWSAGHGPQPTPVDEQALAEQLKPEVGQQLQALEKRLGLHGQLWQMWVQNNGLMVNTP</sequence>
<dbReference type="KEGG" id="mgm:Mmc1_3664"/>
<dbReference type="HOGENOM" id="CLU_806098_0_0_5"/>
<dbReference type="InterPro" id="IPR018389">
    <property type="entry name" value="DctP_fam"/>
</dbReference>
<proteinExistence type="predicted"/>
<keyword evidence="1 2" id="KW-0732">Signal</keyword>